<keyword evidence="3" id="KW-0472">Membrane</keyword>
<evidence type="ECO:0000313" key="5">
    <source>
        <dbReference type="EMBL" id="KAK5080358.1"/>
    </source>
</evidence>
<gene>
    <name evidence="5" type="ORF">LTR24_008558</name>
</gene>
<keyword evidence="4" id="KW-0175">Coiled coil</keyword>
<dbReference type="InterPro" id="IPR013892">
    <property type="entry name" value="Cyt_c_biogenesis_Cmc1-like"/>
</dbReference>
<keyword evidence="3" id="KW-0999">Mitochondrion inner membrane</keyword>
<comment type="function">
    <text evidence="3">Required for mitochondrial cytochrome c oxidase (COX) assembly and respiration.</text>
</comment>
<protein>
    <recommendedName>
        <fullName evidence="3">COX assembly mitochondrial protein</fullName>
    </recommendedName>
</protein>
<comment type="similarity">
    <text evidence="1 3">Belongs to the CMC family.</text>
</comment>
<accession>A0ABR0JZM2</accession>
<evidence type="ECO:0000256" key="4">
    <source>
        <dbReference type="SAM" id="Coils"/>
    </source>
</evidence>
<dbReference type="PANTHER" id="PTHR22977:SF5">
    <property type="entry name" value="COX ASSEMBLY MITOCHONDRIAL PROTEIN HOMOLOG"/>
    <property type="match status" value="1"/>
</dbReference>
<name>A0ABR0JZM2_9EURO</name>
<keyword evidence="3" id="KW-0496">Mitochondrion</keyword>
<keyword evidence="2" id="KW-1015">Disulfide bond</keyword>
<evidence type="ECO:0000313" key="6">
    <source>
        <dbReference type="Proteomes" id="UP001345013"/>
    </source>
</evidence>
<comment type="caution">
    <text evidence="5">The sequence shown here is derived from an EMBL/GenBank/DDBJ whole genome shotgun (WGS) entry which is preliminary data.</text>
</comment>
<comment type="subcellular location">
    <subcellularLocation>
        <location evidence="3">Mitochondrion inner membrane</location>
    </subcellularLocation>
</comment>
<keyword evidence="3" id="KW-0143">Chaperone</keyword>
<evidence type="ECO:0000256" key="1">
    <source>
        <dbReference type="ARBA" id="ARBA00007347"/>
    </source>
</evidence>
<reference evidence="5 6" key="1">
    <citation type="submission" date="2023-08" db="EMBL/GenBank/DDBJ databases">
        <title>Black Yeasts Isolated from many extreme environments.</title>
        <authorList>
            <person name="Coleine C."/>
            <person name="Stajich J.E."/>
            <person name="Selbmann L."/>
        </authorList>
    </citation>
    <scope>NUCLEOTIDE SEQUENCE [LARGE SCALE GENOMIC DNA]</scope>
    <source>
        <strain evidence="5 6">CCFEE 5885</strain>
    </source>
</reference>
<evidence type="ECO:0000256" key="3">
    <source>
        <dbReference type="RuleBase" id="RU364104"/>
    </source>
</evidence>
<sequence>MPGHHIQIPDAGTDSASHFGLNHPAAASVNLRNPLPLSAAQEAQVKDLYYKRVRKLCDPEIKAFAACARGRTITATWTCRDERFKMNSCMVLHAQPEEEDKAREEWFAGIQARRREREDKAAEVERRRDEVIELTRRKQEQERLEVEQSKAKTMEKKKGWCCRPLDDDSLGKKYIFDGHQWAKRGGTRQ</sequence>
<dbReference type="PANTHER" id="PTHR22977">
    <property type="entry name" value="COX ASSEMBLY MITOCHONDRIAL PROTEIN"/>
    <property type="match status" value="1"/>
</dbReference>
<dbReference type="EMBL" id="JAVRRG010000151">
    <property type="protein sequence ID" value="KAK5080358.1"/>
    <property type="molecule type" value="Genomic_DNA"/>
</dbReference>
<evidence type="ECO:0000256" key="2">
    <source>
        <dbReference type="ARBA" id="ARBA00023157"/>
    </source>
</evidence>
<keyword evidence="6" id="KW-1185">Reference proteome</keyword>
<feature type="coiled-coil region" evidence="4">
    <location>
        <begin position="124"/>
        <end position="157"/>
    </location>
</feature>
<dbReference type="Proteomes" id="UP001345013">
    <property type="component" value="Unassembled WGS sequence"/>
</dbReference>
<organism evidence="5 6">
    <name type="scientific">Lithohypha guttulata</name>
    <dbReference type="NCBI Taxonomy" id="1690604"/>
    <lineage>
        <taxon>Eukaryota</taxon>
        <taxon>Fungi</taxon>
        <taxon>Dikarya</taxon>
        <taxon>Ascomycota</taxon>
        <taxon>Pezizomycotina</taxon>
        <taxon>Eurotiomycetes</taxon>
        <taxon>Chaetothyriomycetidae</taxon>
        <taxon>Chaetothyriales</taxon>
        <taxon>Trichomeriaceae</taxon>
        <taxon>Lithohypha</taxon>
    </lineage>
</organism>
<proteinExistence type="inferred from homology"/>
<dbReference type="Pfam" id="PF08583">
    <property type="entry name" value="Cmc1"/>
    <property type="match status" value="1"/>
</dbReference>